<dbReference type="Pfam" id="PF01391">
    <property type="entry name" value="Collagen"/>
    <property type="match status" value="1"/>
</dbReference>
<protein>
    <recommendedName>
        <fullName evidence="4">Tail fiber protein</fullName>
    </recommendedName>
</protein>
<sequence>MSLTRISPSLIDGGKDPVGKVLGKKTSTAVAFIDPQEAAKIPGAQGAQFDTNTGTLSIIWPDGSQSNVIGLPTADQLKSGREGKQGKDGLRGLSGTNGRDGRDGTDGCPGPRGPRGRNGPTGNTGPVGATGNTGSVGPTGATGPTGSPGRDAAIDEYRTAQALDPVTGAPIANAWIGSNRNMNTGFTHNMGRVVNKSTTDTLHVIFNSPFINRCISLHITFVNAATNQSKTFTLYNLDGTSAMNENALLGGFTIKSSGTNTVGWDFWYTAVGD</sequence>
<keyword evidence="3" id="KW-1185">Reference proteome</keyword>
<evidence type="ECO:0000256" key="1">
    <source>
        <dbReference type="SAM" id="MobiDB-lite"/>
    </source>
</evidence>
<feature type="region of interest" description="Disordered" evidence="1">
    <location>
        <begin position="62"/>
        <end position="152"/>
    </location>
</feature>
<dbReference type="PANTHER" id="PTHR24637:SF421">
    <property type="entry name" value="CUTICLE COLLAGEN DPY-2"/>
    <property type="match status" value="1"/>
</dbReference>
<dbReference type="Proteomes" id="UP000251795">
    <property type="component" value="Segment"/>
</dbReference>
<dbReference type="PANTHER" id="PTHR24637">
    <property type="entry name" value="COLLAGEN"/>
    <property type="match status" value="1"/>
</dbReference>
<proteinExistence type="predicted"/>
<dbReference type="EMBL" id="MH248138">
    <property type="protein sequence ID" value="AWY08380.1"/>
    <property type="molecule type" value="Genomic_DNA"/>
</dbReference>
<organism evidence="2 3">
    <name type="scientific">Erwinia phage vB_EamM_Alexandra</name>
    <dbReference type="NCBI Taxonomy" id="2201424"/>
    <lineage>
        <taxon>Viruses</taxon>
        <taxon>Duplodnaviria</taxon>
        <taxon>Heunggongvirae</taxon>
        <taxon>Uroviricota</taxon>
        <taxon>Caudoviricetes</taxon>
        <taxon>Alexandravirus</taxon>
        <taxon>Alexandravirus alexandra</taxon>
    </lineage>
</organism>
<gene>
    <name evidence="2" type="ORF">Alexandra_107</name>
</gene>
<evidence type="ECO:0008006" key="4">
    <source>
        <dbReference type="Google" id="ProtNLM"/>
    </source>
</evidence>
<feature type="compositionally biased region" description="Basic and acidic residues" evidence="1">
    <location>
        <begin position="78"/>
        <end position="90"/>
    </location>
</feature>
<name>A0A2Z4QDN5_9CAUD</name>
<feature type="compositionally biased region" description="Low complexity" evidence="1">
    <location>
        <begin position="117"/>
        <end position="149"/>
    </location>
</feature>
<accession>A0A2Z4QDN5</accession>
<evidence type="ECO:0000313" key="3">
    <source>
        <dbReference type="Proteomes" id="UP000251795"/>
    </source>
</evidence>
<reference evidence="2 3" key="1">
    <citation type="submission" date="2018-04" db="EMBL/GenBank/DDBJ databases">
        <authorList>
            <person name="Go L.Y."/>
            <person name="Mitchell J.A."/>
        </authorList>
    </citation>
    <scope>NUCLEOTIDE SEQUENCE [LARGE SCALE GENOMIC DNA]</scope>
</reference>
<dbReference type="InterPro" id="IPR008160">
    <property type="entry name" value="Collagen"/>
</dbReference>
<evidence type="ECO:0000313" key="2">
    <source>
        <dbReference type="EMBL" id="AWY08380.1"/>
    </source>
</evidence>